<protein>
    <submittedName>
        <fullName evidence="6">TetR/AcrR family transcriptional regulator</fullName>
    </submittedName>
</protein>
<dbReference type="InterPro" id="IPR050109">
    <property type="entry name" value="HTH-type_TetR-like_transc_reg"/>
</dbReference>
<evidence type="ECO:0000256" key="4">
    <source>
        <dbReference type="PROSITE-ProRule" id="PRU00335"/>
    </source>
</evidence>
<dbReference type="PRINTS" id="PR00455">
    <property type="entry name" value="HTHTETR"/>
</dbReference>
<gene>
    <name evidence="6" type="ORF">ACFO3J_06980</name>
</gene>
<keyword evidence="7" id="KW-1185">Reference proteome</keyword>
<dbReference type="SUPFAM" id="SSF46689">
    <property type="entry name" value="Homeodomain-like"/>
    <property type="match status" value="1"/>
</dbReference>
<keyword evidence="2 4" id="KW-0238">DNA-binding</keyword>
<proteinExistence type="predicted"/>
<dbReference type="EMBL" id="JBHSBB010000007">
    <property type="protein sequence ID" value="MFC4031216.1"/>
    <property type="molecule type" value="Genomic_DNA"/>
</dbReference>
<dbReference type="PANTHER" id="PTHR30055:SF234">
    <property type="entry name" value="HTH-TYPE TRANSCRIPTIONAL REGULATOR BETI"/>
    <property type="match status" value="1"/>
</dbReference>
<dbReference type="Pfam" id="PF21597">
    <property type="entry name" value="TetR_C_43"/>
    <property type="match status" value="1"/>
</dbReference>
<dbReference type="PANTHER" id="PTHR30055">
    <property type="entry name" value="HTH-TYPE TRANSCRIPTIONAL REGULATOR RUTR"/>
    <property type="match status" value="1"/>
</dbReference>
<evidence type="ECO:0000256" key="2">
    <source>
        <dbReference type="ARBA" id="ARBA00023125"/>
    </source>
</evidence>
<feature type="domain" description="HTH tetR-type" evidence="5">
    <location>
        <begin position="18"/>
        <end position="77"/>
    </location>
</feature>
<keyword evidence="3" id="KW-0804">Transcription</keyword>
<evidence type="ECO:0000256" key="3">
    <source>
        <dbReference type="ARBA" id="ARBA00023163"/>
    </source>
</evidence>
<evidence type="ECO:0000256" key="1">
    <source>
        <dbReference type="ARBA" id="ARBA00023015"/>
    </source>
</evidence>
<dbReference type="InterPro" id="IPR009057">
    <property type="entry name" value="Homeodomain-like_sf"/>
</dbReference>
<feature type="DNA-binding region" description="H-T-H motif" evidence="4">
    <location>
        <begin position="40"/>
        <end position="59"/>
    </location>
</feature>
<dbReference type="RefSeq" id="WP_386427186.1">
    <property type="nucleotide sequence ID" value="NZ_JBHSBB010000007.1"/>
</dbReference>
<evidence type="ECO:0000313" key="7">
    <source>
        <dbReference type="Proteomes" id="UP001595765"/>
    </source>
</evidence>
<evidence type="ECO:0000313" key="6">
    <source>
        <dbReference type="EMBL" id="MFC4031216.1"/>
    </source>
</evidence>
<sequence>MTFSLPAPPDRPLRADARRNYDALLEAARDAFAEFGSKAPLEEIARRAGVGIGTLYRNFPNRQILFDAVYVHEVEVLCASAARVRELGPWDALDGWLRNFVAFITNKRAFTEEMARESPIVLACRTAIYAVGEPLLRRAQDAGEARADVDIDDVLRLLSGIALLDFPGGPGQIDFVAGVALDGLRYPPALTGTHPAAS</sequence>
<dbReference type="InterPro" id="IPR049445">
    <property type="entry name" value="TetR_SbtR-like_C"/>
</dbReference>
<dbReference type="Proteomes" id="UP001595765">
    <property type="component" value="Unassembled WGS sequence"/>
</dbReference>
<evidence type="ECO:0000259" key="5">
    <source>
        <dbReference type="PROSITE" id="PS50977"/>
    </source>
</evidence>
<dbReference type="InterPro" id="IPR001647">
    <property type="entry name" value="HTH_TetR"/>
</dbReference>
<accession>A0ABV8HM09</accession>
<keyword evidence="1" id="KW-0805">Transcription regulation</keyword>
<dbReference type="Pfam" id="PF00440">
    <property type="entry name" value="TetR_N"/>
    <property type="match status" value="1"/>
</dbReference>
<name>A0ABV8HM09_9ACTN</name>
<reference evidence="7" key="1">
    <citation type="journal article" date="2019" name="Int. J. Syst. Evol. Microbiol.">
        <title>The Global Catalogue of Microorganisms (GCM) 10K type strain sequencing project: providing services to taxonomists for standard genome sequencing and annotation.</title>
        <authorList>
            <consortium name="The Broad Institute Genomics Platform"/>
            <consortium name="The Broad Institute Genome Sequencing Center for Infectious Disease"/>
            <person name="Wu L."/>
            <person name="Ma J."/>
        </authorList>
    </citation>
    <scope>NUCLEOTIDE SEQUENCE [LARGE SCALE GENOMIC DNA]</scope>
    <source>
        <strain evidence="7">CGMCC 4.7237</strain>
    </source>
</reference>
<dbReference type="SUPFAM" id="SSF48498">
    <property type="entry name" value="Tetracyclin repressor-like, C-terminal domain"/>
    <property type="match status" value="1"/>
</dbReference>
<comment type="caution">
    <text evidence="6">The sequence shown here is derived from an EMBL/GenBank/DDBJ whole genome shotgun (WGS) entry which is preliminary data.</text>
</comment>
<dbReference type="InterPro" id="IPR036271">
    <property type="entry name" value="Tet_transcr_reg_TetR-rel_C_sf"/>
</dbReference>
<dbReference type="Gene3D" id="1.10.357.10">
    <property type="entry name" value="Tetracycline Repressor, domain 2"/>
    <property type="match status" value="1"/>
</dbReference>
<dbReference type="PROSITE" id="PS50977">
    <property type="entry name" value="HTH_TETR_2"/>
    <property type="match status" value="1"/>
</dbReference>
<organism evidence="6 7">
    <name type="scientific">Streptomyces polygonati</name>
    <dbReference type="NCBI Taxonomy" id="1617087"/>
    <lineage>
        <taxon>Bacteria</taxon>
        <taxon>Bacillati</taxon>
        <taxon>Actinomycetota</taxon>
        <taxon>Actinomycetes</taxon>
        <taxon>Kitasatosporales</taxon>
        <taxon>Streptomycetaceae</taxon>
        <taxon>Streptomyces</taxon>
    </lineage>
</organism>